<dbReference type="PANTHER" id="PTHR21381:SF3">
    <property type="entry name" value="SGC REGION PROTEIN SGCQ-RELATED"/>
    <property type="match status" value="1"/>
</dbReference>
<dbReference type="PIRSF" id="PIRSF005956">
    <property type="entry name" value="BtpA"/>
    <property type="match status" value="1"/>
</dbReference>
<dbReference type="SUPFAM" id="SSF51366">
    <property type="entry name" value="Ribulose-phoshate binding barrel"/>
    <property type="match status" value="1"/>
</dbReference>
<accession>A0A0G8AUB0</accession>
<protein>
    <submittedName>
        <fullName evidence="2">Phosphorybosylanthranilate isomerase</fullName>
    </submittedName>
</protein>
<dbReference type="NCBIfam" id="TIGR00259">
    <property type="entry name" value="thylakoid_BtpA"/>
    <property type="match status" value="1"/>
</dbReference>
<reference evidence="2 3" key="1">
    <citation type="submission" date="2015-02" db="EMBL/GenBank/DDBJ databases">
        <authorList>
            <person name="Slaby B."/>
            <person name="Hentschel U."/>
        </authorList>
    </citation>
    <scope>NUCLEOTIDE SEQUENCE [LARGE SCALE GENOMIC DNA]</scope>
    <source>
        <strain evidence="2">15L</strain>
    </source>
</reference>
<dbReference type="Proteomes" id="UP000035037">
    <property type="component" value="Unassembled WGS sequence"/>
</dbReference>
<proteinExistence type="inferred from homology"/>
<dbReference type="EMBL" id="JYFQ01000141">
    <property type="protein sequence ID" value="KKZ11483.1"/>
    <property type="molecule type" value="Genomic_DNA"/>
</dbReference>
<evidence type="ECO:0000256" key="1">
    <source>
        <dbReference type="ARBA" id="ARBA00006007"/>
    </source>
</evidence>
<dbReference type="InterPro" id="IPR011060">
    <property type="entry name" value="RibuloseP-bd_barrel"/>
</dbReference>
<dbReference type="STRING" id="431041.FLM9_786"/>
<dbReference type="GO" id="GO:0016853">
    <property type="term" value="F:isomerase activity"/>
    <property type="evidence" value="ECO:0007669"/>
    <property type="project" value="UniProtKB-KW"/>
</dbReference>
<comment type="caution">
    <text evidence="2">The sequence shown here is derived from an EMBL/GenBank/DDBJ whole genome shotgun (WGS) entry which is preliminary data.</text>
</comment>
<dbReference type="AlphaFoldDB" id="A0A0G8AUB0"/>
<keyword evidence="2" id="KW-0413">Isomerase</keyword>
<evidence type="ECO:0000313" key="3">
    <source>
        <dbReference type="Proteomes" id="UP000035037"/>
    </source>
</evidence>
<dbReference type="Pfam" id="PF03437">
    <property type="entry name" value="BtpA"/>
    <property type="match status" value="1"/>
</dbReference>
<name>A0A0G8AUB0_9SYNE</name>
<dbReference type="PANTHER" id="PTHR21381">
    <property type="entry name" value="ZGC:162297"/>
    <property type="match status" value="1"/>
</dbReference>
<gene>
    <name evidence="2" type="ORF">TQ37_07110</name>
</gene>
<organism evidence="2 3">
    <name type="scientific">Candidatus Synechococcus spongiarum 15L</name>
    <dbReference type="NCBI Taxonomy" id="1608419"/>
    <lineage>
        <taxon>Bacteria</taxon>
        <taxon>Bacillati</taxon>
        <taxon>Cyanobacteriota</taxon>
        <taxon>Cyanophyceae</taxon>
        <taxon>Synechococcales</taxon>
        <taxon>Synechococcaceae</taxon>
        <taxon>Synechococcus</taxon>
    </lineage>
</organism>
<reference evidence="2 3" key="2">
    <citation type="submission" date="2015-05" db="EMBL/GenBank/DDBJ databases">
        <title>Lifestyle Evolution in Cyanobacterial Symbionts of Sponges.</title>
        <authorList>
            <person name="Burgsdorf I."/>
            <person name="Slaby B.M."/>
            <person name="Handley K.M."/>
            <person name="Haber M."/>
            <person name="Blom J."/>
            <person name="Marshall C.W."/>
            <person name="Gilbert J.A."/>
            <person name="Hentschel U."/>
            <person name="Steindler L."/>
        </authorList>
    </citation>
    <scope>NUCLEOTIDE SEQUENCE [LARGE SCALE GENOMIC DNA]</scope>
    <source>
        <strain evidence="2">15L</strain>
    </source>
</reference>
<comment type="similarity">
    <text evidence="1">Belongs to the BtpA family.</text>
</comment>
<sequence length="270" mass="27798">MNRWRQLFGERRPLIGVIHLPPLPGSPGWGGDMAAVEARALADAQAYVGGGATAVLVENFGDHPFFPHQVPPETVAAMGRIATAVVQTVSLPVGINVLRNDGAAALAVAVASGAQFIRVNVLSGAMVTDQGLIQGCAAPLLRQRRLLAADGATDGVAVLADVLVKHALPLAPLPMHVAVQDTLARGGADGVIVSGDSTGTPVEPEVLQQARHGAQGAPVLIGSGFGPATADRLGPLCDGVIVASALKQDGRLWNPVDPQRVAQLRSRFHP</sequence>
<dbReference type="PATRIC" id="fig|1608419.3.peg.542"/>
<dbReference type="InterPro" id="IPR005137">
    <property type="entry name" value="BtpA"/>
</dbReference>
<evidence type="ECO:0000313" key="2">
    <source>
        <dbReference type="EMBL" id="KKZ11483.1"/>
    </source>
</evidence>